<protein>
    <recommendedName>
        <fullName evidence="4">Alpha/beta hydrolase</fullName>
    </recommendedName>
</protein>
<evidence type="ECO:0008006" key="4">
    <source>
        <dbReference type="Google" id="ProtNLM"/>
    </source>
</evidence>
<sequence length="782" mass="82020">MVTIDLTTPPPPPTSLLDGMARRLALTLPELRLVAELAGGAPLPFDVLPDADEASGAGSLSGRLGRGRGAVEDTAYSDALGTLHDPHDTLRRRGLLTDDGADPGVVGAVGLLATPRLALDIDVAAGTTQVKAWHRQTGHAVASLSTCDGIVFELAWFPVEQWTTELARVTAPPEDLPVGASQVPEVLDVPYALADAVGEALRSGRSDLVPVLVGQSGGPVVADGDELGDAEAAAAVSAVHAESRGRLRILAAEVSERATTSVGVVSWVLLKDGWHSLTPATTTVRASRSYGWTPTTWPPSSHPCWPRSPSERTRRREATPRSSRPPPLRSPVRQHRRDPDVSDLDIPRTHATDTPEEASASVAADKYDQMLALADLFDTSGNEMRTRARLGTEILGDDDVVDSGELSRATWGQAEEDIRATTTGKHGLLTRSVELDADALVVRATVLTYRWIDELQEAAYKTLGSIAGRAIGYLAPEVALGGAIVSAGLIETDTLDRDGVTAYLNELAENNPDLMDHLSGGGGLLDGLHMRSLLTAGVLASDQGAHAARGGLRAIGVEPFGTDAVSAFRDSAGSFVEASEPEPQVGTLTGAAPRSLEELMANLLAEDRKISVQRVGAGRYIAYLPGTLGHEPGRLRLVGADPTTSADHVIRAIEQAVTEDDARVMLVGSATGGTIAAEIAASASSERFVVDQVVTAGAPSAQVPRIPEATRVLSLEDRSDPVALLGSLINARTANRLTVVFDGGDAEGTPLYVAGAKAADVAEHPELRAEITRMQDLGYLVG</sequence>
<dbReference type="AlphaFoldDB" id="A0A4Z1C2I7"/>
<gene>
    <name evidence="2" type="ORF">EXE59_02855</name>
</gene>
<feature type="compositionally biased region" description="Basic and acidic residues" evidence="1">
    <location>
        <begin position="309"/>
        <end position="319"/>
    </location>
</feature>
<evidence type="ECO:0000256" key="1">
    <source>
        <dbReference type="SAM" id="MobiDB-lite"/>
    </source>
</evidence>
<feature type="region of interest" description="Disordered" evidence="1">
    <location>
        <begin position="292"/>
        <end position="361"/>
    </location>
</feature>
<dbReference type="EMBL" id="SRRO01000001">
    <property type="protein sequence ID" value="TGN63002.1"/>
    <property type="molecule type" value="Genomic_DNA"/>
</dbReference>
<dbReference type="SUPFAM" id="SSF53474">
    <property type="entry name" value="alpha/beta-Hydrolases"/>
    <property type="match status" value="1"/>
</dbReference>
<keyword evidence="3" id="KW-1185">Reference proteome</keyword>
<dbReference type="RefSeq" id="WP_135837544.1">
    <property type="nucleotide sequence ID" value="NZ_SRRO01000001.1"/>
</dbReference>
<dbReference type="Proteomes" id="UP000297496">
    <property type="component" value="Unassembled WGS sequence"/>
</dbReference>
<organism evidence="2 3">
    <name type="scientific">Nocardioides eburneiflavus</name>
    <dbReference type="NCBI Taxonomy" id="2518372"/>
    <lineage>
        <taxon>Bacteria</taxon>
        <taxon>Bacillati</taxon>
        <taxon>Actinomycetota</taxon>
        <taxon>Actinomycetes</taxon>
        <taxon>Propionibacteriales</taxon>
        <taxon>Nocardioidaceae</taxon>
        <taxon>Nocardioides</taxon>
    </lineage>
</organism>
<dbReference type="OrthoDB" id="3763264at2"/>
<evidence type="ECO:0000313" key="2">
    <source>
        <dbReference type="EMBL" id="TGN63002.1"/>
    </source>
</evidence>
<accession>A0A4Z1C2I7</accession>
<dbReference type="InterPro" id="IPR029058">
    <property type="entry name" value="AB_hydrolase_fold"/>
</dbReference>
<evidence type="ECO:0000313" key="3">
    <source>
        <dbReference type="Proteomes" id="UP000297496"/>
    </source>
</evidence>
<proteinExistence type="predicted"/>
<comment type="caution">
    <text evidence="2">The sequence shown here is derived from an EMBL/GenBank/DDBJ whole genome shotgun (WGS) entry which is preliminary data.</text>
</comment>
<feature type="compositionally biased region" description="Basic and acidic residues" evidence="1">
    <location>
        <begin position="337"/>
        <end position="353"/>
    </location>
</feature>
<name>A0A4Z1C2I7_9ACTN</name>
<reference evidence="2 3" key="1">
    <citation type="submission" date="2019-04" db="EMBL/GenBank/DDBJ databases">
        <title>Three New Species of Nocardioides, Nocardioides euryhalodurans sp. nov., Nocardioides seonyuensis sp. nov. and Nocardioides eburneoflavus sp. nov. Isolated from Soil.</title>
        <authorList>
            <person name="Roh S.G."/>
            <person name="Lee C."/>
            <person name="Kim M.-K."/>
            <person name="Kim S.B."/>
        </authorList>
    </citation>
    <scope>NUCLEOTIDE SEQUENCE [LARGE SCALE GENOMIC DNA]</scope>
    <source>
        <strain evidence="2 3">MMS17-SY213</strain>
    </source>
</reference>